<dbReference type="EMBL" id="CP043329">
    <property type="protein sequence ID" value="QEK51574.1"/>
    <property type="molecule type" value="Genomic_DNA"/>
</dbReference>
<dbReference type="SUPFAM" id="SSF160387">
    <property type="entry name" value="NosL/MerB-like"/>
    <property type="match status" value="1"/>
</dbReference>
<dbReference type="RefSeq" id="WP_039447302.1">
    <property type="nucleotide sequence ID" value="NZ_CP043329.1"/>
</dbReference>
<evidence type="ECO:0008006" key="4">
    <source>
        <dbReference type="Google" id="ProtNLM"/>
    </source>
</evidence>
<keyword evidence="3" id="KW-1185">Reference proteome</keyword>
<dbReference type="Pfam" id="PF05573">
    <property type="entry name" value="NosL"/>
    <property type="match status" value="1"/>
</dbReference>
<dbReference type="PANTHER" id="PTHR41247:SF1">
    <property type="entry name" value="HTH-TYPE TRANSCRIPTIONAL REPRESSOR YCNK"/>
    <property type="match status" value="1"/>
</dbReference>
<organism evidence="2 3">
    <name type="scientific">Pedobacter aquae</name>
    <dbReference type="NCBI Taxonomy" id="2605747"/>
    <lineage>
        <taxon>Bacteria</taxon>
        <taxon>Pseudomonadati</taxon>
        <taxon>Bacteroidota</taxon>
        <taxon>Sphingobacteriia</taxon>
        <taxon>Sphingobacteriales</taxon>
        <taxon>Sphingobacteriaceae</taxon>
        <taxon>Pedobacter</taxon>
    </lineage>
</organism>
<dbReference type="PANTHER" id="PTHR41247">
    <property type="entry name" value="HTH-TYPE TRANSCRIPTIONAL REPRESSOR YCNK"/>
    <property type="match status" value="1"/>
</dbReference>
<name>A0A5C0VKT5_9SPHI</name>
<accession>A0A5C0VKT5</accession>
<dbReference type="PROSITE" id="PS51257">
    <property type="entry name" value="PROKAR_LIPOPROTEIN"/>
    <property type="match status" value="1"/>
</dbReference>
<feature type="chain" id="PRO_5022674636" description="Copper chaperone NosL" evidence="1">
    <location>
        <begin position="19"/>
        <end position="150"/>
    </location>
</feature>
<sequence length="150" mass="16956">MKILICFLWICLSLSACNQGPEPISYGKDACAHCKMSIMDDKFAAEIITAKGKIYKFDAIECMTDFIQENQEINVPEASFLAMNVAQPGNFIDAKKAYFLKDKAFKSPMGGNLAAFELKQLAENNRQNPDWEIFSWDELLENQQISTVLK</sequence>
<reference evidence="2 3" key="1">
    <citation type="submission" date="2019-08" db="EMBL/GenBank/DDBJ databases">
        <title>Pedobacter sp. nov., isolated from Han river, South Korea.</title>
        <authorList>
            <person name="Lee D.-H."/>
            <person name="Kim Y.-S."/>
            <person name="Hwang E.-M."/>
            <person name="Le Tran T.C."/>
            <person name="Cha C.-J."/>
        </authorList>
    </citation>
    <scope>NUCLEOTIDE SEQUENCE [LARGE SCALE GENOMIC DNA]</scope>
    <source>
        <strain evidence="2 3">CJ43</strain>
    </source>
</reference>
<protein>
    <recommendedName>
        <fullName evidence="4">Copper chaperone NosL</fullName>
    </recommendedName>
</protein>
<evidence type="ECO:0000313" key="2">
    <source>
        <dbReference type="EMBL" id="QEK51574.1"/>
    </source>
</evidence>
<dbReference type="Proteomes" id="UP000323653">
    <property type="component" value="Chromosome"/>
</dbReference>
<dbReference type="KEGG" id="pej:FYC62_07805"/>
<feature type="signal peptide" evidence="1">
    <location>
        <begin position="1"/>
        <end position="18"/>
    </location>
</feature>
<dbReference type="InterPro" id="IPR008719">
    <property type="entry name" value="N2O_reductase_NosL"/>
</dbReference>
<keyword evidence="1" id="KW-0732">Signal</keyword>
<evidence type="ECO:0000313" key="3">
    <source>
        <dbReference type="Proteomes" id="UP000323653"/>
    </source>
</evidence>
<proteinExistence type="predicted"/>
<dbReference type="AlphaFoldDB" id="A0A5C0VKT5"/>
<gene>
    <name evidence="2" type="ORF">FYC62_07805</name>
</gene>
<evidence type="ECO:0000256" key="1">
    <source>
        <dbReference type="SAM" id="SignalP"/>
    </source>
</evidence>